<dbReference type="AlphaFoldDB" id="A0A4U9YBF9"/>
<dbReference type="EMBL" id="LR594035">
    <property type="protein sequence ID" value="VTS24330.1"/>
    <property type="molecule type" value="Genomic_DNA"/>
</dbReference>
<feature type="transmembrane region" description="Helical" evidence="1">
    <location>
        <begin position="7"/>
        <end position="32"/>
    </location>
</feature>
<sequence length="151" mass="17128">MIDKFEWVKLIFATIAAVAILCFTVVGVQTIWTEYVVKDYDRHLTEQVYVDAAVNQNVNLVFYKRGCPYCEAGKKAVINAAEMNQFPTFYIDVESEDGQVLVKKYQVEKAATLITLRKGKSQLYHYAAKDKQGKITADEKTIKDALDDSKS</sequence>
<dbReference type="SUPFAM" id="SSF52833">
    <property type="entry name" value="Thioredoxin-like"/>
    <property type="match status" value="1"/>
</dbReference>
<gene>
    <name evidence="2" type="ORF">NCTC5385_01148</name>
</gene>
<accession>A0A4U9YBF9</accession>
<keyword evidence="1" id="KW-0472">Membrane</keyword>
<name>A0A4U9YBF9_9STRE</name>
<reference evidence="2 3" key="1">
    <citation type="submission" date="2019-05" db="EMBL/GenBank/DDBJ databases">
        <authorList>
            <consortium name="Pathogen Informatics"/>
        </authorList>
    </citation>
    <scope>NUCLEOTIDE SEQUENCE [LARGE SCALE GENOMIC DNA]</scope>
    <source>
        <strain evidence="2 3">NCTC5385</strain>
    </source>
</reference>
<dbReference type="RefSeq" id="WP_138068456.1">
    <property type="nucleotide sequence ID" value="NZ_LR594035.1"/>
</dbReference>
<proteinExistence type="predicted"/>
<dbReference type="Gene3D" id="3.40.30.10">
    <property type="entry name" value="Glutaredoxin"/>
    <property type="match status" value="1"/>
</dbReference>
<organism evidence="2 3">
    <name type="scientific">Streptococcus pseudoporcinus</name>
    <dbReference type="NCBI Taxonomy" id="361101"/>
    <lineage>
        <taxon>Bacteria</taxon>
        <taxon>Bacillati</taxon>
        <taxon>Bacillota</taxon>
        <taxon>Bacilli</taxon>
        <taxon>Lactobacillales</taxon>
        <taxon>Streptococcaceae</taxon>
        <taxon>Streptococcus</taxon>
    </lineage>
</organism>
<evidence type="ECO:0000256" key="1">
    <source>
        <dbReference type="SAM" id="Phobius"/>
    </source>
</evidence>
<dbReference type="Proteomes" id="UP000304914">
    <property type="component" value="Chromosome"/>
</dbReference>
<protein>
    <submittedName>
        <fullName evidence="2">Thioredoxin/glutaredoxin</fullName>
    </submittedName>
</protein>
<evidence type="ECO:0000313" key="2">
    <source>
        <dbReference type="EMBL" id="VTS24330.1"/>
    </source>
</evidence>
<keyword evidence="1" id="KW-0812">Transmembrane</keyword>
<dbReference type="InterPro" id="IPR036249">
    <property type="entry name" value="Thioredoxin-like_sf"/>
</dbReference>
<keyword evidence="1" id="KW-1133">Transmembrane helix</keyword>
<evidence type="ECO:0000313" key="3">
    <source>
        <dbReference type="Proteomes" id="UP000304914"/>
    </source>
</evidence>